<evidence type="ECO:0000256" key="3">
    <source>
        <dbReference type="ARBA" id="ARBA00014124"/>
    </source>
</evidence>
<dbReference type="Gene3D" id="3.30.1370.130">
    <property type="match status" value="1"/>
</dbReference>
<dbReference type="InterPro" id="IPR004846">
    <property type="entry name" value="T2SS/T3SS_dom"/>
</dbReference>
<evidence type="ECO:0000256" key="13">
    <source>
        <dbReference type="SAM" id="SignalP"/>
    </source>
</evidence>
<evidence type="ECO:0000313" key="16">
    <source>
        <dbReference type="Proteomes" id="UP001162793"/>
    </source>
</evidence>
<evidence type="ECO:0000313" key="15">
    <source>
        <dbReference type="EMBL" id="MCP1175274.1"/>
    </source>
</evidence>
<dbReference type="Gene3D" id="2.60.40.3470">
    <property type="match status" value="1"/>
</dbReference>
<sequence length="721" mass="77032">MTMRLVKGGLSQATRVARGGAVAWLSLCLFMMAGQAVAQQAAPAAAVSGNTIEKVEQATAGESTVVTVTLKSAPTQKPVEFSTQQPARIAIDFFGATFAQGRANYQYGGKLLRSANVVQIGDRTRVVLDLSRQTQYKSEVRGNQYVLTLEAAPVAAAVAAPTFSAPTPVAGAERPAVRNVDFRRGEDLAGRVVVDLSTANSAINIAQQGQNLVVDFVGATLPQSLRRRYDVSDFGTPVQAMRATDNGTGARLIIEPRGNWQYSSYQTDTQFVVEVRPTKEDPNKLISGPGYRGERLSLNFQNIDVRSLLQVFADFTNLNIVTSDSVTGTLSLRLKDVPWDQALQIVLDSKGLASRRNGNVLWVAPRGELATKEKAELESQQQVTELEPLRSQVFRLNYQSAGDVRNMLLGTGAAGGAGGAAGGAATSRILSKRGSLTADTRTNQLFVSDIPSKLEEVQAFLQKIDIPVRQVMIEARIVEADDTFSRNLGAKLGFASKTNGAGYGNTYTNVVSPVTKDATWDNSPAISFPANGINGVNAASVAVSLFNAGAGRFLALELSALEADGRGKIVSSPRVVTADNIKALIEQGTEIPYQQATSSGATSVSFKKANLKLEVTPKITPDGNIFLDVDVNKDSVGIQTTNGFAIDTKHVQTQVLVENGGTVVIGGIYTQNERTDINKVPLLGDIPVLGNLFKSTSKINNRTELLVFLTPRVLSDQLSLK</sequence>
<protein>
    <recommendedName>
        <fullName evidence="3">Type IV pilus biogenesis and competence protein PilQ</fullName>
    </recommendedName>
</protein>
<keyword evidence="16" id="KW-1185">Reference proteome</keyword>
<name>A0AA42BJL5_9RALS</name>
<dbReference type="AlphaFoldDB" id="A0AA42BJL5"/>
<dbReference type="Pfam" id="PF07660">
    <property type="entry name" value="STN"/>
    <property type="match status" value="1"/>
</dbReference>
<feature type="signal peptide" evidence="13">
    <location>
        <begin position="1"/>
        <end position="38"/>
    </location>
</feature>
<evidence type="ECO:0000256" key="12">
    <source>
        <dbReference type="RuleBase" id="RU004004"/>
    </source>
</evidence>
<dbReference type="PRINTS" id="PR00811">
    <property type="entry name" value="BCTERIALGSPD"/>
</dbReference>
<dbReference type="Proteomes" id="UP001162793">
    <property type="component" value="Unassembled WGS sequence"/>
</dbReference>
<keyword evidence="7" id="KW-0472">Membrane</keyword>
<dbReference type="InterPro" id="IPR021731">
    <property type="entry name" value="AMIN_dom"/>
</dbReference>
<dbReference type="GO" id="GO:0030420">
    <property type="term" value="P:establishment of competence for transformation"/>
    <property type="evidence" value="ECO:0007669"/>
    <property type="project" value="UniProtKB-KW"/>
</dbReference>
<keyword evidence="9" id="KW-0178">Competence</keyword>
<dbReference type="GO" id="GO:0009279">
    <property type="term" value="C:cell outer membrane"/>
    <property type="evidence" value="ECO:0007669"/>
    <property type="project" value="UniProtKB-SubCell"/>
</dbReference>
<dbReference type="InterPro" id="IPR038591">
    <property type="entry name" value="NolW-like_sf"/>
</dbReference>
<dbReference type="Pfam" id="PF00263">
    <property type="entry name" value="Secretin"/>
    <property type="match status" value="1"/>
</dbReference>
<evidence type="ECO:0000256" key="9">
    <source>
        <dbReference type="ARBA" id="ARBA00023287"/>
    </source>
</evidence>
<comment type="similarity">
    <text evidence="2">Belongs to the bacterial secretin family. PilQ subfamily.</text>
</comment>
<dbReference type="SMART" id="SM00965">
    <property type="entry name" value="STN"/>
    <property type="match status" value="1"/>
</dbReference>
<dbReference type="Gene3D" id="2.60.40.3500">
    <property type="match status" value="1"/>
</dbReference>
<evidence type="ECO:0000256" key="10">
    <source>
        <dbReference type="ARBA" id="ARBA00024678"/>
    </source>
</evidence>
<dbReference type="NCBIfam" id="TIGR02515">
    <property type="entry name" value="IV_pilus_PilQ"/>
    <property type="match status" value="1"/>
</dbReference>
<dbReference type="PANTHER" id="PTHR30604:SF1">
    <property type="entry name" value="DNA UTILIZATION PROTEIN HOFQ"/>
    <property type="match status" value="1"/>
</dbReference>
<keyword evidence="8" id="KW-0998">Cell outer membrane</keyword>
<comment type="function">
    <text evidence="10">Required for type IV pilus biogenesis and competence. Could function as a pore for exit of the pilus but also as a channel for entry of heme and antimicrobial agents and uptake of transforming DNA.</text>
</comment>
<evidence type="ECO:0000256" key="6">
    <source>
        <dbReference type="ARBA" id="ARBA00022927"/>
    </source>
</evidence>
<gene>
    <name evidence="15" type="ORF">NKG59_23160</name>
</gene>
<dbReference type="InterPro" id="IPR001775">
    <property type="entry name" value="GspD/PilQ"/>
</dbReference>
<dbReference type="PROSITE" id="PS00875">
    <property type="entry name" value="T2SP_D"/>
    <property type="match status" value="1"/>
</dbReference>
<evidence type="ECO:0000256" key="2">
    <source>
        <dbReference type="ARBA" id="ARBA00006304"/>
    </source>
</evidence>
<keyword evidence="5 13" id="KW-0732">Signal</keyword>
<evidence type="ECO:0000256" key="7">
    <source>
        <dbReference type="ARBA" id="ARBA00023136"/>
    </source>
</evidence>
<feature type="domain" description="Secretin/TonB short N-terminal" evidence="14">
    <location>
        <begin position="318"/>
        <end position="366"/>
    </location>
</feature>
<dbReference type="GO" id="GO:0009306">
    <property type="term" value="P:protein secretion"/>
    <property type="evidence" value="ECO:0007669"/>
    <property type="project" value="InterPro"/>
</dbReference>
<dbReference type="Pfam" id="PF11741">
    <property type="entry name" value="AMIN"/>
    <property type="match status" value="2"/>
</dbReference>
<dbReference type="InterPro" id="IPR011662">
    <property type="entry name" value="Secretin/TonB_short_N"/>
</dbReference>
<comment type="subcellular location">
    <subcellularLocation>
        <location evidence="1 12">Cell outer membrane</location>
    </subcellularLocation>
</comment>
<dbReference type="EMBL" id="JAMYWC010000008">
    <property type="protein sequence ID" value="MCP1175274.1"/>
    <property type="molecule type" value="Genomic_DNA"/>
</dbReference>
<feature type="chain" id="PRO_5041438423" description="Type IV pilus biogenesis and competence protein PilQ" evidence="13">
    <location>
        <begin position="39"/>
        <end position="721"/>
    </location>
</feature>
<evidence type="ECO:0000256" key="4">
    <source>
        <dbReference type="ARBA" id="ARBA00022448"/>
    </source>
</evidence>
<evidence type="ECO:0000256" key="8">
    <source>
        <dbReference type="ARBA" id="ARBA00023237"/>
    </source>
</evidence>
<proteinExistence type="inferred from homology"/>
<dbReference type="InterPro" id="IPR004845">
    <property type="entry name" value="T2SS_GspD_CS"/>
</dbReference>
<dbReference type="PANTHER" id="PTHR30604">
    <property type="entry name" value="PROTEIN TRANSPORT PROTEIN HOFQ"/>
    <property type="match status" value="1"/>
</dbReference>
<dbReference type="InterPro" id="IPR005644">
    <property type="entry name" value="NolW-like"/>
</dbReference>
<keyword evidence="6" id="KW-0653">Protein transport</keyword>
<dbReference type="InterPro" id="IPR051808">
    <property type="entry name" value="Type_IV_pilus_biogenesis"/>
</dbReference>
<evidence type="ECO:0000259" key="14">
    <source>
        <dbReference type="SMART" id="SM00965"/>
    </source>
</evidence>
<comment type="caution">
    <text evidence="15">The sequence shown here is derived from an EMBL/GenBank/DDBJ whole genome shotgun (WGS) entry which is preliminary data.</text>
</comment>
<dbReference type="Pfam" id="PF03958">
    <property type="entry name" value="Secretin_N"/>
    <property type="match status" value="1"/>
</dbReference>
<evidence type="ECO:0000256" key="5">
    <source>
        <dbReference type="ARBA" id="ARBA00022729"/>
    </source>
</evidence>
<comment type="subunit">
    <text evidence="11">Homododecamer. Tetramer of trimer.</text>
</comment>
<organism evidence="15 16">
    <name type="scientific">Ralstonia chuxiongensis</name>
    <dbReference type="NCBI Taxonomy" id="2957504"/>
    <lineage>
        <taxon>Bacteria</taxon>
        <taxon>Pseudomonadati</taxon>
        <taxon>Pseudomonadota</taxon>
        <taxon>Betaproteobacteria</taxon>
        <taxon>Burkholderiales</taxon>
        <taxon>Burkholderiaceae</taxon>
        <taxon>Ralstonia</taxon>
    </lineage>
</organism>
<keyword evidence="4 12" id="KW-0813">Transport</keyword>
<evidence type="ECO:0000256" key="11">
    <source>
        <dbReference type="ARBA" id="ARBA00025897"/>
    </source>
</evidence>
<dbReference type="InterPro" id="IPR013355">
    <property type="entry name" value="Pilus_4_PilQ"/>
</dbReference>
<evidence type="ECO:0000256" key="1">
    <source>
        <dbReference type="ARBA" id="ARBA00004442"/>
    </source>
</evidence>
<accession>A0AA42BJL5</accession>
<reference evidence="16" key="1">
    <citation type="journal article" date="2023" name="Front. Microbiol.">
        <title>Ralstonia chuxiongensis sp. nov., Ralstonia mojiangensis sp. nov., and Ralstonia soli sp. nov., isolated from tobacco fields, are three novel species in the family Burkholderiaceae.</title>
        <authorList>
            <person name="Lu C.H."/>
            <person name="Zhang Y.Y."/>
            <person name="Jiang N."/>
            <person name="Chen W."/>
            <person name="Shao X."/>
            <person name="Zhao Z.M."/>
            <person name="Lu W.L."/>
            <person name="Hu X."/>
            <person name="Xi Y.X."/>
            <person name="Zou S.Y."/>
            <person name="Wei Q.J."/>
            <person name="Lin Z.L."/>
            <person name="Gong L."/>
            <person name="Gai X.T."/>
            <person name="Zhang L.Q."/>
            <person name="Li J.Y."/>
            <person name="Jin Y."/>
            <person name="Xia Z.Y."/>
        </authorList>
    </citation>
    <scope>NUCLEOTIDE SEQUENCE [LARGE SCALE GENOMIC DNA]</scope>
    <source>
        <strain evidence="16">21YRMH01-3</strain>
    </source>
</reference>
<dbReference type="Gene3D" id="3.30.1370.120">
    <property type="match status" value="1"/>
</dbReference>